<evidence type="ECO:0000259" key="3">
    <source>
        <dbReference type="PROSITE" id="PS50858"/>
    </source>
</evidence>
<dbReference type="InterPro" id="IPR035925">
    <property type="entry name" value="BSD_dom_sf"/>
</dbReference>
<name>F0WL21_9STRA</name>
<dbReference type="SMART" id="SM00751">
    <property type="entry name" value="BSD"/>
    <property type="match status" value="1"/>
</dbReference>
<dbReference type="AlphaFoldDB" id="F0WL21"/>
<reference evidence="4" key="1">
    <citation type="journal article" date="2011" name="PLoS Biol.">
        <title>Gene gain and loss during evolution of obligate parasitism in the white rust pathogen of Arabidopsis thaliana.</title>
        <authorList>
            <person name="Kemen E."/>
            <person name="Gardiner A."/>
            <person name="Schultz-Larsen T."/>
            <person name="Kemen A.C."/>
            <person name="Balmuth A.L."/>
            <person name="Robert-Seilaniantz A."/>
            <person name="Bailey K."/>
            <person name="Holub E."/>
            <person name="Studholme D.J."/>
            <person name="Maclean D."/>
            <person name="Jones J.D."/>
        </authorList>
    </citation>
    <scope>NUCLEOTIDE SEQUENCE</scope>
</reference>
<organism evidence="4">
    <name type="scientific">Albugo laibachii Nc14</name>
    <dbReference type="NCBI Taxonomy" id="890382"/>
    <lineage>
        <taxon>Eukaryota</taxon>
        <taxon>Sar</taxon>
        <taxon>Stramenopiles</taxon>
        <taxon>Oomycota</taxon>
        <taxon>Peronosporomycetes</taxon>
        <taxon>Albuginales</taxon>
        <taxon>Albuginaceae</taxon>
        <taxon>Albugo</taxon>
    </lineage>
</organism>
<dbReference type="SUPFAM" id="SSF140383">
    <property type="entry name" value="BSD domain-like"/>
    <property type="match status" value="1"/>
</dbReference>
<evidence type="ECO:0000313" key="4">
    <source>
        <dbReference type="EMBL" id="CCA21980.1"/>
    </source>
</evidence>
<sequence length="555" mass="63338">MWKLYEAAKSATANASEYVATVQEKAHSIVATVQDEASILLSAIGNPKTGPIDEILYDEIEAYKAFEETFNAEDHTEEIEHVLASDKEIGELHEELVPLQLSFEEFWSRYFFRRKIAQQAAENMRLRQSRLSADSGESLEDKTRPSPTNSVHDDWKTLFEKCQQKLSTIQSQHKEERAEEQLKHEMQYQSLCDSYESRMVEMTLQIDDAKNAGMEEGIRESESIIASLKESHQLELDQIKQKMEILEQQFHHSPQESKVDESVEIARLQQALHSKAEELAICQEKLSDLTTDFNSQRHAKAQELERKVEQLELLLGNERDRSSSHEEAIAALEKDLDGARVKLQEAQQAQEALNQALHQANSQSEDKLKDANSQIQSLESELFTLKAAETLPNATIDSLKKELELWKVRAMKMKKLKEQVEADLEAVKSQSLATLSKEPQPLVDENEKKLHELSVDKENAFERGRKEGQTQANAALEEMKNEWMRKLVEAEKNSFDRGVASIRLEMEAQVTHLREELERSAIMRHPDAVESQAGATQDGIDTSEVTGKLQDWGEW</sequence>
<feature type="compositionally biased region" description="Polar residues" evidence="2">
    <location>
        <begin position="533"/>
        <end position="545"/>
    </location>
</feature>
<dbReference type="HOGENOM" id="CLU_487924_0_0_1"/>
<keyword evidence="1" id="KW-0175">Coiled coil</keyword>
<feature type="coiled-coil region" evidence="1">
    <location>
        <begin position="192"/>
        <end position="493"/>
    </location>
</feature>
<dbReference type="Gene3D" id="1.10.3970.10">
    <property type="entry name" value="BSD domain"/>
    <property type="match status" value="1"/>
</dbReference>
<proteinExistence type="predicted"/>
<evidence type="ECO:0000256" key="2">
    <source>
        <dbReference type="SAM" id="MobiDB-lite"/>
    </source>
</evidence>
<dbReference type="EMBL" id="FR824184">
    <property type="protein sequence ID" value="CCA21980.1"/>
    <property type="molecule type" value="Genomic_DNA"/>
</dbReference>
<dbReference type="InterPro" id="IPR005607">
    <property type="entry name" value="BSD_dom"/>
</dbReference>
<gene>
    <name evidence="4" type="primary">AlNc14C139G7210</name>
    <name evidence="4" type="ORF">ALNC14_081230</name>
</gene>
<accession>F0WL21</accession>
<dbReference type="PROSITE" id="PS50858">
    <property type="entry name" value="BSD"/>
    <property type="match status" value="1"/>
</dbReference>
<feature type="region of interest" description="Disordered" evidence="2">
    <location>
        <begin position="529"/>
        <end position="555"/>
    </location>
</feature>
<dbReference type="Pfam" id="PF03909">
    <property type="entry name" value="BSD"/>
    <property type="match status" value="1"/>
</dbReference>
<feature type="domain" description="BSD" evidence="3">
    <location>
        <begin position="66"/>
        <end position="118"/>
    </location>
</feature>
<evidence type="ECO:0000256" key="1">
    <source>
        <dbReference type="SAM" id="Coils"/>
    </source>
</evidence>
<protein>
    <submittedName>
        <fullName evidence="4">Uncharacterized protein AlNc14C139G7210</fullName>
    </submittedName>
</protein>
<feature type="region of interest" description="Disordered" evidence="2">
    <location>
        <begin position="127"/>
        <end position="152"/>
    </location>
</feature>
<reference evidence="4" key="2">
    <citation type="submission" date="2011-02" db="EMBL/GenBank/DDBJ databases">
        <authorList>
            <person name="MacLean D."/>
        </authorList>
    </citation>
    <scope>NUCLEOTIDE SEQUENCE</scope>
</reference>